<dbReference type="Gene3D" id="2.40.70.10">
    <property type="entry name" value="Acid Proteases"/>
    <property type="match status" value="1"/>
</dbReference>
<dbReference type="InterPro" id="IPR033121">
    <property type="entry name" value="PEPTIDASE_A1"/>
</dbReference>
<protein>
    <submittedName>
        <fullName evidence="7">Peptidase A1 domain-containing protein</fullName>
    </submittedName>
</protein>
<dbReference type="Pfam" id="PF00026">
    <property type="entry name" value="Asp"/>
    <property type="match status" value="1"/>
</dbReference>
<dbReference type="SUPFAM" id="SSF50630">
    <property type="entry name" value="Acid proteases"/>
    <property type="match status" value="1"/>
</dbReference>
<dbReference type="PROSITE" id="PS51767">
    <property type="entry name" value="PEPTIDASE_A1"/>
    <property type="match status" value="1"/>
</dbReference>
<dbReference type="InterPro" id="IPR021109">
    <property type="entry name" value="Peptidase_aspartic_dom_sf"/>
</dbReference>
<feature type="chain" id="PRO_5043126229" evidence="3">
    <location>
        <begin position="20"/>
        <end position="331"/>
    </location>
</feature>
<gene>
    <name evidence="5" type="ORF">TCLT_LOCUS1339</name>
</gene>
<dbReference type="CDD" id="cd05471">
    <property type="entry name" value="pepsin_like"/>
    <property type="match status" value="1"/>
</dbReference>
<dbReference type="PANTHER" id="PTHR47966:SF51">
    <property type="entry name" value="BETA-SITE APP-CLEAVING ENZYME, ISOFORM A-RELATED"/>
    <property type="match status" value="1"/>
</dbReference>
<reference evidence="5 6" key="2">
    <citation type="submission" date="2018-11" db="EMBL/GenBank/DDBJ databases">
        <authorList>
            <consortium name="Pathogen Informatics"/>
        </authorList>
    </citation>
    <scope>NUCLEOTIDE SEQUENCE [LARGE SCALE GENOMIC DNA]</scope>
</reference>
<evidence type="ECO:0000256" key="2">
    <source>
        <dbReference type="PIRSR" id="PIRSR601461-2"/>
    </source>
</evidence>
<evidence type="ECO:0000313" key="6">
    <source>
        <dbReference type="Proteomes" id="UP000276776"/>
    </source>
</evidence>
<dbReference type="STRING" id="103827.A0A0N5CMF9"/>
<dbReference type="PRINTS" id="PR00792">
    <property type="entry name" value="PEPSIN"/>
</dbReference>
<dbReference type="GO" id="GO:0006508">
    <property type="term" value="P:proteolysis"/>
    <property type="evidence" value="ECO:0007669"/>
    <property type="project" value="InterPro"/>
</dbReference>
<dbReference type="InterPro" id="IPR034164">
    <property type="entry name" value="Pepsin-like_dom"/>
</dbReference>
<feature type="domain" description="Peptidase A1" evidence="4">
    <location>
        <begin position="38"/>
        <end position="331"/>
    </location>
</feature>
<dbReference type="OrthoDB" id="293175at2759"/>
<comment type="similarity">
    <text evidence="1">Belongs to the peptidase A1 family.</text>
</comment>
<reference evidence="7" key="1">
    <citation type="submission" date="2017-02" db="UniProtKB">
        <authorList>
            <consortium name="WormBaseParasite"/>
        </authorList>
    </citation>
    <scope>IDENTIFICATION</scope>
</reference>
<dbReference type="EMBL" id="UYYF01000162">
    <property type="protein sequence ID" value="VDM96724.1"/>
    <property type="molecule type" value="Genomic_DNA"/>
</dbReference>
<evidence type="ECO:0000313" key="7">
    <source>
        <dbReference type="WBParaSite" id="TCLT_0000133801-mRNA-1"/>
    </source>
</evidence>
<dbReference type="WBParaSite" id="TCLT_0000133801-mRNA-1">
    <property type="protein sequence ID" value="TCLT_0000133801-mRNA-1"/>
    <property type="gene ID" value="TCLT_0000133801"/>
</dbReference>
<dbReference type="PANTHER" id="PTHR47966">
    <property type="entry name" value="BETA-SITE APP-CLEAVING ENZYME, ISOFORM A-RELATED"/>
    <property type="match status" value="1"/>
</dbReference>
<feature type="signal peptide" evidence="3">
    <location>
        <begin position="1"/>
        <end position="19"/>
    </location>
</feature>
<dbReference type="InterPro" id="IPR001461">
    <property type="entry name" value="Aspartic_peptidase_A1"/>
</dbReference>
<name>A0A0N5CMF9_THECL</name>
<keyword evidence="2" id="KW-1015">Disulfide bond</keyword>
<dbReference type="Proteomes" id="UP000276776">
    <property type="component" value="Unassembled WGS sequence"/>
</dbReference>
<evidence type="ECO:0000313" key="5">
    <source>
        <dbReference type="EMBL" id="VDM96724.1"/>
    </source>
</evidence>
<organism evidence="7">
    <name type="scientific">Thelazia callipaeda</name>
    <name type="common">Oriental eyeworm</name>
    <name type="synonym">Parasitic nematode</name>
    <dbReference type="NCBI Taxonomy" id="103827"/>
    <lineage>
        <taxon>Eukaryota</taxon>
        <taxon>Metazoa</taxon>
        <taxon>Ecdysozoa</taxon>
        <taxon>Nematoda</taxon>
        <taxon>Chromadorea</taxon>
        <taxon>Rhabditida</taxon>
        <taxon>Spirurina</taxon>
        <taxon>Spiruromorpha</taxon>
        <taxon>Thelazioidea</taxon>
        <taxon>Thelaziidae</taxon>
        <taxon>Thelazia</taxon>
    </lineage>
</organism>
<dbReference type="GO" id="GO:0004190">
    <property type="term" value="F:aspartic-type endopeptidase activity"/>
    <property type="evidence" value="ECO:0007669"/>
    <property type="project" value="InterPro"/>
</dbReference>
<keyword evidence="6" id="KW-1185">Reference proteome</keyword>
<evidence type="ECO:0000256" key="1">
    <source>
        <dbReference type="ARBA" id="ARBA00007447"/>
    </source>
</evidence>
<accession>A0A0N5CMF9</accession>
<proteinExistence type="inferred from homology"/>
<dbReference type="AlphaFoldDB" id="A0A0N5CMF9"/>
<feature type="disulfide bond" evidence="2">
    <location>
        <begin position="69"/>
        <end position="74"/>
    </location>
</feature>
<evidence type="ECO:0000259" key="4">
    <source>
        <dbReference type="PROSITE" id="PS51767"/>
    </source>
</evidence>
<evidence type="ECO:0000256" key="3">
    <source>
        <dbReference type="SAM" id="SignalP"/>
    </source>
</evidence>
<keyword evidence="3" id="KW-0732">Signal</keyword>
<sequence length="331" mass="37492">MTYIYLLLMILTYVKLTHSEYRIKLNEVYTELKQHVGYSLEVGIGTPEKNFSVLLQTASPLFWVADENCRFLFCKGKRRFSKSKSSTYEETSDLGGYDSEVPNKFLAISRSRDIVQIYRLIGGRLKLMNASFGMLSKFGKWVEGKKYVGIDGVLGISSTLLGDMLTENPIKQAIRTGSIEPIIAIALPPLHHRVSATLTLGGIDSELCQSDIVKSEGLFLLNGRRYEFEFSSMSWGRAKFSKPKRKLLAYPDSAEPFIMVPQQFMEAIINATNAELYSRQCLLGFNSKPGNADNKLTLGIPFLHRYCTILNPRQKTISFLSMKNDFDKEIR</sequence>